<name>A0A2N5XLN6_9HYPH</name>
<sequence length="173" mass="18911">MSQSNQSQLEPDLNEPREPKQEPVASDLPDFDEIEAEYIEPSHMEIDGPDGLGPAGVLTKDQFYMAFASVFDFSGLMLQLQSLPIQAHEQGSARAASDAIYEVAEKSPWLSFLIEPSNEWVQRALVVGTFAFGKAMAVSGELNARNKNTAKNKTSSTSNNNPGMEAFNVSEKP</sequence>
<dbReference type="AlphaFoldDB" id="A0A2N5XLN6"/>
<feature type="compositionally biased region" description="Low complexity" evidence="1">
    <location>
        <begin position="146"/>
        <end position="161"/>
    </location>
</feature>
<feature type="region of interest" description="Disordered" evidence="1">
    <location>
        <begin position="1"/>
        <end position="32"/>
    </location>
</feature>
<dbReference type="EMBL" id="PKUQ01000052">
    <property type="protein sequence ID" value="PLW75404.1"/>
    <property type="molecule type" value="Genomic_DNA"/>
</dbReference>
<protein>
    <submittedName>
        <fullName evidence="2">Uncharacterized protein</fullName>
    </submittedName>
</protein>
<keyword evidence="3" id="KW-1185">Reference proteome</keyword>
<organism evidence="2 3">
    <name type="scientific">Cohaesibacter celericrescens</name>
    <dbReference type="NCBI Taxonomy" id="2067669"/>
    <lineage>
        <taxon>Bacteria</taxon>
        <taxon>Pseudomonadati</taxon>
        <taxon>Pseudomonadota</taxon>
        <taxon>Alphaproteobacteria</taxon>
        <taxon>Hyphomicrobiales</taxon>
        <taxon>Cohaesibacteraceae</taxon>
    </lineage>
</organism>
<dbReference type="Proteomes" id="UP000234881">
    <property type="component" value="Unassembled WGS sequence"/>
</dbReference>
<comment type="caution">
    <text evidence="2">The sequence shown here is derived from an EMBL/GenBank/DDBJ whole genome shotgun (WGS) entry which is preliminary data.</text>
</comment>
<evidence type="ECO:0000313" key="2">
    <source>
        <dbReference type="EMBL" id="PLW75404.1"/>
    </source>
</evidence>
<gene>
    <name evidence="2" type="ORF">C0081_20270</name>
</gene>
<proteinExistence type="predicted"/>
<evidence type="ECO:0000313" key="3">
    <source>
        <dbReference type="Proteomes" id="UP000234881"/>
    </source>
</evidence>
<reference evidence="2 3" key="1">
    <citation type="submission" date="2018-01" db="EMBL/GenBank/DDBJ databases">
        <title>The draft genome sequence of Cohaesibacter sp. H1304.</title>
        <authorList>
            <person name="Wang N.-N."/>
            <person name="Du Z.-J."/>
        </authorList>
    </citation>
    <scope>NUCLEOTIDE SEQUENCE [LARGE SCALE GENOMIC DNA]</scope>
    <source>
        <strain evidence="2 3">H1304</strain>
    </source>
</reference>
<dbReference type="RefSeq" id="WP_101535557.1">
    <property type="nucleotide sequence ID" value="NZ_PKUQ01000052.1"/>
</dbReference>
<evidence type="ECO:0000256" key="1">
    <source>
        <dbReference type="SAM" id="MobiDB-lite"/>
    </source>
</evidence>
<accession>A0A2N5XLN6</accession>
<feature type="region of interest" description="Disordered" evidence="1">
    <location>
        <begin position="146"/>
        <end position="173"/>
    </location>
</feature>
<dbReference type="OrthoDB" id="8482037at2"/>